<proteinExistence type="predicted"/>
<gene>
    <name evidence="1" type="ORF">DEO68_08830</name>
</gene>
<accession>A0A3D0KFH0</accession>
<dbReference type="AlphaFoldDB" id="A0A3D0KFH0"/>
<evidence type="ECO:0000313" key="1">
    <source>
        <dbReference type="EMBL" id="HCA02268.1"/>
    </source>
</evidence>
<organism evidence="1">
    <name type="scientific">Halomonas campaniensis</name>
    <dbReference type="NCBI Taxonomy" id="213554"/>
    <lineage>
        <taxon>Bacteria</taxon>
        <taxon>Pseudomonadati</taxon>
        <taxon>Pseudomonadota</taxon>
        <taxon>Gammaproteobacteria</taxon>
        <taxon>Oceanospirillales</taxon>
        <taxon>Halomonadaceae</taxon>
        <taxon>Halomonas</taxon>
    </lineage>
</organism>
<reference evidence="1" key="1">
    <citation type="journal article" date="2018" name="Nat. Biotechnol.">
        <title>A standardized bacterial taxonomy based on genome phylogeny substantially revises the tree of life.</title>
        <authorList>
            <person name="Parks D.H."/>
            <person name="Chuvochina M."/>
            <person name="Waite D.W."/>
            <person name="Rinke C."/>
            <person name="Skarshewski A."/>
            <person name="Chaumeil P.A."/>
            <person name="Hugenholtz P."/>
        </authorList>
    </citation>
    <scope>NUCLEOTIDE SEQUENCE [LARGE SCALE GENOMIC DNA]</scope>
    <source>
        <strain evidence="1">UBA11284</strain>
    </source>
</reference>
<dbReference type="EMBL" id="DOTR01000045">
    <property type="protein sequence ID" value="HCA02268.1"/>
    <property type="molecule type" value="Genomic_DNA"/>
</dbReference>
<sequence length="67" mass="7469">MQRQAALAVALFRLFTYLAATDFVFIDILSAFKACMTNSHPATSQPLTKTATQEELLVEFIKKCLIS</sequence>
<name>A0A3D0KFH0_9GAMM</name>
<comment type="caution">
    <text evidence="1">The sequence shown here is derived from an EMBL/GenBank/DDBJ whole genome shotgun (WGS) entry which is preliminary data.</text>
</comment>
<protein>
    <submittedName>
        <fullName evidence="1">Uncharacterized protein</fullName>
    </submittedName>
</protein>